<evidence type="ECO:0000313" key="2">
    <source>
        <dbReference type="Proteomes" id="UP000627715"/>
    </source>
</evidence>
<evidence type="ECO:0000313" key="1">
    <source>
        <dbReference type="EMBL" id="GGG59635.1"/>
    </source>
</evidence>
<protein>
    <recommendedName>
        <fullName evidence="3">S-layer protein</fullName>
    </recommendedName>
</protein>
<dbReference type="Proteomes" id="UP000627715">
    <property type="component" value="Unassembled WGS sequence"/>
</dbReference>
<reference evidence="1" key="2">
    <citation type="submission" date="2020-09" db="EMBL/GenBank/DDBJ databases">
        <authorList>
            <person name="Sun Q."/>
            <person name="Zhou Y."/>
        </authorList>
    </citation>
    <scope>NUCLEOTIDE SEQUENCE</scope>
    <source>
        <strain evidence="1">CGMCC 1.15425</strain>
    </source>
</reference>
<comment type="caution">
    <text evidence="1">The sequence shown here is derived from an EMBL/GenBank/DDBJ whole genome shotgun (WGS) entry which is preliminary data.</text>
</comment>
<gene>
    <name evidence="1" type="ORF">GCM10011403_16200</name>
</gene>
<organism evidence="1 2">
    <name type="scientific">Pseudohongiella nitratireducens</name>
    <dbReference type="NCBI Taxonomy" id="1768907"/>
    <lineage>
        <taxon>Bacteria</taxon>
        <taxon>Pseudomonadati</taxon>
        <taxon>Pseudomonadota</taxon>
        <taxon>Gammaproteobacteria</taxon>
        <taxon>Pseudomonadales</taxon>
        <taxon>Pseudohongiellaceae</taxon>
        <taxon>Pseudohongiella</taxon>
    </lineage>
</organism>
<reference evidence="1" key="1">
    <citation type="journal article" date="2014" name="Int. J. Syst. Evol. Microbiol.">
        <title>Complete genome sequence of Corynebacterium casei LMG S-19264T (=DSM 44701T), isolated from a smear-ripened cheese.</title>
        <authorList>
            <consortium name="US DOE Joint Genome Institute (JGI-PGF)"/>
            <person name="Walter F."/>
            <person name="Albersmeier A."/>
            <person name="Kalinowski J."/>
            <person name="Ruckert C."/>
        </authorList>
    </citation>
    <scope>NUCLEOTIDE SEQUENCE</scope>
    <source>
        <strain evidence="1">CGMCC 1.15425</strain>
    </source>
</reference>
<dbReference type="EMBL" id="BMIY01000006">
    <property type="protein sequence ID" value="GGG59635.1"/>
    <property type="molecule type" value="Genomic_DNA"/>
</dbReference>
<evidence type="ECO:0008006" key="3">
    <source>
        <dbReference type="Google" id="ProtNLM"/>
    </source>
</evidence>
<keyword evidence="2" id="KW-1185">Reference proteome</keyword>
<proteinExistence type="predicted"/>
<sequence>MAISIEAREDLVTLVVGMFDAAPGAAVLTDLTVAYEAGIAGGASSADVMANIATSLASSDFYKSIYPEFLTNSEFVTKLVGNLAGDTLDGTTKADASALLLAQLNGMDTSTAASKAAARAAVTMTAIAAIESAAADDETFGDLKTQFTNKVEVATFYSVDQQQNISDLADAQDVIKNVDETDASVDTAKSDITGETNSGETYSLTGGVDSLTGTNFNDTFTALSVQGSTSTATTTFSSFDAIDGGDGEDTLNIYTTGADNKSFPANATVKNVEIINVHNNAAAAALADASKFTGVEQLWQIGNNAANVTNLTAATTAGFKNSAAGTAFSVTPTTSAATATVAFDGASNVGDTSSLTVGAAGGASTALAEVSISGTLATGSADLDTTINTGSKQTTLTLNAGTDVDLTIGTAATVNLDASGSTASIEYTGGNSTRSIKSGSGADVIGTTTATSATVASTVETGAGKDSITINNTGSGTTTVEAGEGNDTVTVTAVGSGKTTINAGAGDDTVSVAGGVDSIKTTDAYDGGEGTDVLSVAGKTFDAEDYIILTDVVTGFESLKVTGGTAAVVNASKLTGYTTFDVATTTSSTLTKVAASQSVTVSDGGATVSASGYVAPSKGVNVGTLAGTLNVTSTDSGNTITANAETVNLTVAPASSNNDGKTDTLTTTLTGDAKTANVTLTAKTDNAGTATVTTDDVYEASNVAITTSNAAGGMDGLTSVTLSGNGTATITNAASTALATVDASGLASVTTAGAASAGLTYDTANGSVAETVTLGSALDDITVENSTQLTTDTINGLSLVAQAGSTTKVDTAKSDDLTVENAGVAITTFAKTTTTQTSLNLALVDLAAAAADNVVFQLGGDTYVYSDVNTDNILNDSDIVVKLSGTVDLDLLIDALNT</sequence>
<dbReference type="Gene3D" id="2.160.20.160">
    <property type="match status" value="1"/>
</dbReference>
<dbReference type="RefSeq" id="WP_068812369.1">
    <property type="nucleotide sequence ID" value="NZ_BMIY01000006.1"/>
</dbReference>
<name>A0A917GXK1_9GAMM</name>
<accession>A0A917GXK1</accession>
<dbReference type="PRINTS" id="PR00313">
    <property type="entry name" value="CABNDNGRPT"/>
</dbReference>
<dbReference type="AlphaFoldDB" id="A0A917GXK1"/>
<dbReference type="OrthoDB" id="480426at2"/>